<dbReference type="InterPro" id="IPR039514">
    <property type="entry name" value="6GAL-like"/>
</dbReference>
<proteinExistence type="predicted"/>
<keyword evidence="4" id="KW-1185">Reference proteome</keyword>
<dbReference type="InterPro" id="IPR013780">
    <property type="entry name" value="Glyco_hydro_b"/>
</dbReference>
<sequence length="483" mass="52548">MRLLLHTGLLAAIGIGLTGSPVVADITTTINPASNRGSWEGWGVSLAWWGKIFGTRSDLADIFFTKNLVSYSGSTLPGLGLNIVRYNAGASSSNSINGTTMASNSILSSRKIDGYWIDWTSSSPSSSSWSWGVDTNQRNMMALAKARGVDRFELFSNSPMWWMCSNHNPAGASDGGENIQSWNIANHAVYLATIAKYAHDNWGITFTSVEPFNEPSSSWWKSTNNQEGSHFSIATQTQVISALRTELNNRGLSSTAVSASDENTYDLAVSTWNSFNSTIRGKIGRINVHGYQQTSGRRDLLYSAASAAGLKIWNSEYGDSDATGTQLAQSLLLDFSTLHPTAWTYWQAVDGSGWGLITGDVEAGSLSSATKKYFVLAQFTRHIREGMRILDSGNSAVAAAYDATNRKLVIVAANFNSGQYINFDLSKFSQPSTNGAAVARWSTHLTSSEQYASYSDTVMSGTKFWSYFDQNTVQTFEVNNVSL</sequence>
<keyword evidence="1" id="KW-0732">Signal</keyword>
<dbReference type="SUPFAM" id="SSF51445">
    <property type="entry name" value="(Trans)glycosidases"/>
    <property type="match status" value="1"/>
</dbReference>
<dbReference type="PANTHER" id="PTHR42767:SF1">
    <property type="entry name" value="ENDO-BETA-1,6-GALACTANASE-LIKE DOMAIN-CONTAINING PROTEIN"/>
    <property type="match status" value="1"/>
</dbReference>
<dbReference type="OrthoDB" id="2012278at2759"/>
<dbReference type="PANTHER" id="PTHR42767">
    <property type="entry name" value="ENDO-BETA-1,6-GALACTANASE"/>
    <property type="match status" value="1"/>
</dbReference>
<dbReference type="GO" id="GO:0004553">
    <property type="term" value="F:hydrolase activity, hydrolyzing O-glycosyl compounds"/>
    <property type="evidence" value="ECO:0007669"/>
    <property type="project" value="InterPro"/>
</dbReference>
<name>A0A0D2NUX3_HYPSF</name>
<evidence type="ECO:0000259" key="2">
    <source>
        <dbReference type="Pfam" id="PF14587"/>
    </source>
</evidence>
<dbReference type="Proteomes" id="UP000054270">
    <property type="component" value="Unassembled WGS sequence"/>
</dbReference>
<gene>
    <name evidence="3" type="ORF">HYPSUDRAFT_142286</name>
</gene>
<organism evidence="3 4">
    <name type="scientific">Hypholoma sublateritium (strain FD-334 SS-4)</name>
    <dbReference type="NCBI Taxonomy" id="945553"/>
    <lineage>
        <taxon>Eukaryota</taxon>
        <taxon>Fungi</taxon>
        <taxon>Dikarya</taxon>
        <taxon>Basidiomycota</taxon>
        <taxon>Agaricomycotina</taxon>
        <taxon>Agaricomycetes</taxon>
        <taxon>Agaricomycetidae</taxon>
        <taxon>Agaricales</taxon>
        <taxon>Agaricineae</taxon>
        <taxon>Strophariaceae</taxon>
        <taxon>Hypholoma</taxon>
    </lineage>
</organism>
<accession>A0A0D2NUX3</accession>
<feature type="domain" description="Endo-beta-1,6-galactanase-like" evidence="2">
    <location>
        <begin position="28"/>
        <end position="267"/>
    </location>
</feature>
<evidence type="ECO:0000313" key="3">
    <source>
        <dbReference type="EMBL" id="KJA20351.1"/>
    </source>
</evidence>
<reference evidence="4" key="1">
    <citation type="submission" date="2014-04" db="EMBL/GenBank/DDBJ databases">
        <title>Evolutionary Origins and Diversification of the Mycorrhizal Mutualists.</title>
        <authorList>
            <consortium name="DOE Joint Genome Institute"/>
            <consortium name="Mycorrhizal Genomics Consortium"/>
            <person name="Kohler A."/>
            <person name="Kuo A."/>
            <person name="Nagy L.G."/>
            <person name="Floudas D."/>
            <person name="Copeland A."/>
            <person name="Barry K.W."/>
            <person name="Cichocki N."/>
            <person name="Veneault-Fourrey C."/>
            <person name="LaButti K."/>
            <person name="Lindquist E.A."/>
            <person name="Lipzen A."/>
            <person name="Lundell T."/>
            <person name="Morin E."/>
            <person name="Murat C."/>
            <person name="Riley R."/>
            <person name="Ohm R."/>
            <person name="Sun H."/>
            <person name="Tunlid A."/>
            <person name="Henrissat B."/>
            <person name="Grigoriev I.V."/>
            <person name="Hibbett D.S."/>
            <person name="Martin F."/>
        </authorList>
    </citation>
    <scope>NUCLEOTIDE SEQUENCE [LARGE SCALE GENOMIC DNA]</scope>
    <source>
        <strain evidence="4">FD-334 SS-4</strain>
    </source>
</reference>
<dbReference type="Pfam" id="PF14587">
    <property type="entry name" value="Glyco_hydr_30_2"/>
    <property type="match status" value="1"/>
</dbReference>
<dbReference type="OMA" id="AWWAKAF"/>
<feature type="chain" id="PRO_5002248927" evidence="1">
    <location>
        <begin position="25"/>
        <end position="483"/>
    </location>
</feature>
<dbReference type="InterPro" id="IPR017853">
    <property type="entry name" value="GH"/>
</dbReference>
<dbReference type="EMBL" id="KN817568">
    <property type="protein sequence ID" value="KJA20351.1"/>
    <property type="molecule type" value="Genomic_DNA"/>
</dbReference>
<dbReference type="AlphaFoldDB" id="A0A0D2NUX3"/>
<evidence type="ECO:0000313" key="4">
    <source>
        <dbReference type="Proteomes" id="UP000054270"/>
    </source>
</evidence>
<keyword evidence="3" id="KW-0378">Hydrolase</keyword>
<protein>
    <submittedName>
        <fullName evidence="3">Glycoside hydrolase family 30 protein</fullName>
    </submittedName>
</protein>
<feature type="signal peptide" evidence="1">
    <location>
        <begin position="1"/>
        <end position="24"/>
    </location>
</feature>
<dbReference type="InterPro" id="IPR039743">
    <property type="entry name" value="6GAL/EXGAL"/>
</dbReference>
<dbReference type="Gene3D" id="3.20.20.80">
    <property type="entry name" value="Glycosidases"/>
    <property type="match status" value="1"/>
</dbReference>
<dbReference type="STRING" id="945553.A0A0D2NUX3"/>
<dbReference type="Gene3D" id="2.60.40.1180">
    <property type="entry name" value="Golgi alpha-mannosidase II"/>
    <property type="match status" value="1"/>
</dbReference>
<evidence type="ECO:0000256" key="1">
    <source>
        <dbReference type="SAM" id="SignalP"/>
    </source>
</evidence>